<evidence type="ECO:0000313" key="3">
    <source>
        <dbReference type="Proteomes" id="UP000054477"/>
    </source>
</evidence>
<feature type="compositionally biased region" description="Polar residues" evidence="1">
    <location>
        <begin position="1"/>
        <end position="10"/>
    </location>
</feature>
<feature type="region of interest" description="Disordered" evidence="1">
    <location>
        <begin position="1"/>
        <end position="22"/>
    </location>
</feature>
<proteinExistence type="predicted"/>
<name>A0A0C9WUE9_9AGAR</name>
<gene>
    <name evidence="2" type="ORF">K443DRAFT_682721</name>
</gene>
<reference evidence="3" key="2">
    <citation type="submission" date="2015-01" db="EMBL/GenBank/DDBJ databases">
        <title>Evolutionary Origins and Diversification of the Mycorrhizal Mutualists.</title>
        <authorList>
            <consortium name="DOE Joint Genome Institute"/>
            <consortium name="Mycorrhizal Genomics Consortium"/>
            <person name="Kohler A."/>
            <person name="Kuo A."/>
            <person name="Nagy L.G."/>
            <person name="Floudas D."/>
            <person name="Copeland A."/>
            <person name="Barry K.W."/>
            <person name="Cichocki N."/>
            <person name="Veneault-Fourrey C."/>
            <person name="LaButti K."/>
            <person name="Lindquist E.A."/>
            <person name="Lipzen A."/>
            <person name="Lundell T."/>
            <person name="Morin E."/>
            <person name="Murat C."/>
            <person name="Riley R."/>
            <person name="Ohm R."/>
            <person name="Sun H."/>
            <person name="Tunlid A."/>
            <person name="Henrissat B."/>
            <person name="Grigoriev I.V."/>
            <person name="Hibbett D.S."/>
            <person name="Martin F."/>
        </authorList>
    </citation>
    <scope>NUCLEOTIDE SEQUENCE [LARGE SCALE GENOMIC DNA]</scope>
    <source>
        <strain evidence="3">LaAM-08-1</strain>
    </source>
</reference>
<evidence type="ECO:0000256" key="1">
    <source>
        <dbReference type="SAM" id="MobiDB-lite"/>
    </source>
</evidence>
<accession>A0A0C9WUE9</accession>
<keyword evidence="3" id="KW-1185">Reference proteome</keyword>
<reference evidence="2 3" key="1">
    <citation type="submission" date="2014-04" db="EMBL/GenBank/DDBJ databases">
        <authorList>
            <consortium name="DOE Joint Genome Institute"/>
            <person name="Kuo A."/>
            <person name="Kohler A."/>
            <person name="Nagy L.G."/>
            <person name="Floudas D."/>
            <person name="Copeland A."/>
            <person name="Barry K.W."/>
            <person name="Cichocki N."/>
            <person name="Veneault-Fourrey C."/>
            <person name="LaButti K."/>
            <person name="Lindquist E.A."/>
            <person name="Lipzen A."/>
            <person name="Lundell T."/>
            <person name="Morin E."/>
            <person name="Murat C."/>
            <person name="Sun H."/>
            <person name="Tunlid A."/>
            <person name="Henrissat B."/>
            <person name="Grigoriev I.V."/>
            <person name="Hibbett D.S."/>
            <person name="Martin F."/>
            <person name="Nordberg H.P."/>
            <person name="Cantor M.N."/>
            <person name="Hua S.X."/>
        </authorList>
    </citation>
    <scope>NUCLEOTIDE SEQUENCE [LARGE SCALE GENOMIC DNA]</scope>
    <source>
        <strain evidence="2 3">LaAM-08-1</strain>
    </source>
</reference>
<dbReference type="Proteomes" id="UP000054477">
    <property type="component" value="Unassembled WGS sequence"/>
</dbReference>
<dbReference type="EMBL" id="KN838741">
    <property type="protein sequence ID" value="KIJ95850.1"/>
    <property type="molecule type" value="Genomic_DNA"/>
</dbReference>
<protein>
    <submittedName>
        <fullName evidence="2">Unplaced genomic scaffold K443scaffold_206, whole genome shotgun sequence</fullName>
    </submittedName>
</protein>
<dbReference type="AlphaFoldDB" id="A0A0C9WUE9"/>
<organism evidence="2 3">
    <name type="scientific">Laccaria amethystina LaAM-08-1</name>
    <dbReference type="NCBI Taxonomy" id="1095629"/>
    <lineage>
        <taxon>Eukaryota</taxon>
        <taxon>Fungi</taxon>
        <taxon>Dikarya</taxon>
        <taxon>Basidiomycota</taxon>
        <taxon>Agaricomycotina</taxon>
        <taxon>Agaricomycetes</taxon>
        <taxon>Agaricomycetidae</taxon>
        <taxon>Agaricales</taxon>
        <taxon>Agaricineae</taxon>
        <taxon>Hydnangiaceae</taxon>
        <taxon>Laccaria</taxon>
    </lineage>
</organism>
<sequence length="54" mass="6244">MSNTTQQTTRLRPPNNPFRQRYQPSLGHTLRKLFKDLLGFFSESLSEDFSAVNA</sequence>
<dbReference type="HOGENOM" id="CLU_3050661_0_0_1"/>
<evidence type="ECO:0000313" key="2">
    <source>
        <dbReference type="EMBL" id="KIJ95850.1"/>
    </source>
</evidence>